<dbReference type="SUPFAM" id="SSF74653">
    <property type="entry name" value="TolA/TonB C-terminal domain"/>
    <property type="match status" value="1"/>
</dbReference>
<evidence type="ECO:0000259" key="12">
    <source>
        <dbReference type="PROSITE" id="PS52015"/>
    </source>
</evidence>
<feature type="region of interest" description="Disordered" evidence="10">
    <location>
        <begin position="237"/>
        <end position="269"/>
    </location>
</feature>
<keyword evidence="4" id="KW-1003">Cell membrane</keyword>
<keyword evidence="9" id="KW-0472">Membrane</keyword>
<feature type="signal peptide" evidence="11">
    <location>
        <begin position="1"/>
        <end position="20"/>
    </location>
</feature>
<feature type="chain" id="PRO_5045054469" evidence="11">
    <location>
        <begin position="21"/>
        <end position="269"/>
    </location>
</feature>
<evidence type="ECO:0000256" key="3">
    <source>
        <dbReference type="ARBA" id="ARBA00022448"/>
    </source>
</evidence>
<evidence type="ECO:0000256" key="2">
    <source>
        <dbReference type="ARBA" id="ARBA00006555"/>
    </source>
</evidence>
<evidence type="ECO:0000256" key="6">
    <source>
        <dbReference type="ARBA" id="ARBA00022692"/>
    </source>
</evidence>
<comment type="subcellular location">
    <subcellularLocation>
        <location evidence="1">Cell inner membrane</location>
        <topology evidence="1">Single-pass membrane protein</topology>
        <orientation evidence="1">Periplasmic side</orientation>
    </subcellularLocation>
</comment>
<keyword evidence="14" id="KW-1185">Reference proteome</keyword>
<evidence type="ECO:0000256" key="10">
    <source>
        <dbReference type="SAM" id="MobiDB-lite"/>
    </source>
</evidence>
<sequence>MKSRLLLALVLGLASSQAIGAKARTASDWLQVEMAGPSSALVGRVYREQLLAWYRDSGTMDEAELKTLPEAEYFAFRPDLTRFAIDRGDMAGQWTFSAPQTGQWPDSAVQIVDRSDTINYRILVRIYCDPAQAACRKLRDDTAAMAPPEPPTHPDTVSYAAWRALVEKEACTPGPKAMPAPPYPVSMARAGEGGRVQLQLLVNACGEVRAVRLSESSGYPLLDQSAITTAWRWRTQSERQPSGATVKVPVDFVPPPEAVQAHRTERPGR</sequence>
<dbReference type="InterPro" id="IPR051045">
    <property type="entry name" value="TonB-dependent_transducer"/>
</dbReference>
<feature type="domain" description="TonB C-terminal" evidence="12">
    <location>
        <begin position="168"/>
        <end position="261"/>
    </location>
</feature>
<evidence type="ECO:0000256" key="1">
    <source>
        <dbReference type="ARBA" id="ARBA00004383"/>
    </source>
</evidence>
<keyword evidence="6" id="KW-0812">Transmembrane</keyword>
<evidence type="ECO:0000256" key="9">
    <source>
        <dbReference type="ARBA" id="ARBA00023136"/>
    </source>
</evidence>
<dbReference type="InterPro" id="IPR037682">
    <property type="entry name" value="TonB_C"/>
</dbReference>
<evidence type="ECO:0000256" key="5">
    <source>
        <dbReference type="ARBA" id="ARBA00022519"/>
    </source>
</evidence>
<gene>
    <name evidence="13" type="ORF">QLQ15_01615</name>
</gene>
<dbReference type="EMBL" id="JASGBI010000001">
    <property type="protein sequence ID" value="MDI9237606.1"/>
    <property type="molecule type" value="Genomic_DNA"/>
</dbReference>
<proteinExistence type="inferred from homology"/>
<comment type="caution">
    <text evidence="13">The sequence shown here is derived from an EMBL/GenBank/DDBJ whole genome shotgun (WGS) entry which is preliminary data.</text>
</comment>
<dbReference type="RefSeq" id="WP_283211117.1">
    <property type="nucleotide sequence ID" value="NZ_JASGBI010000001.1"/>
</dbReference>
<dbReference type="PANTHER" id="PTHR33446">
    <property type="entry name" value="PROTEIN TONB-RELATED"/>
    <property type="match status" value="1"/>
</dbReference>
<dbReference type="NCBIfam" id="TIGR01352">
    <property type="entry name" value="tonB_Cterm"/>
    <property type="match status" value="1"/>
</dbReference>
<keyword evidence="8" id="KW-1133">Transmembrane helix</keyword>
<keyword evidence="5" id="KW-0997">Cell inner membrane</keyword>
<dbReference type="PROSITE" id="PS52015">
    <property type="entry name" value="TONB_CTD"/>
    <property type="match status" value="1"/>
</dbReference>
<evidence type="ECO:0000256" key="11">
    <source>
        <dbReference type="SAM" id="SignalP"/>
    </source>
</evidence>
<protein>
    <submittedName>
        <fullName evidence="13">Energy transducer TonB</fullName>
    </submittedName>
</protein>
<evidence type="ECO:0000256" key="4">
    <source>
        <dbReference type="ARBA" id="ARBA00022475"/>
    </source>
</evidence>
<reference evidence="13 14" key="1">
    <citation type="submission" date="2023-05" db="EMBL/GenBank/DDBJ databases">
        <title>Lysobacter sp. strain LF1 Genome sequencing and assembly.</title>
        <authorList>
            <person name="Jung Y."/>
        </authorList>
    </citation>
    <scope>NUCLEOTIDE SEQUENCE [LARGE SCALE GENOMIC DNA]</scope>
    <source>
        <strain evidence="13 14">LF1</strain>
    </source>
</reference>
<feature type="compositionally biased region" description="Basic and acidic residues" evidence="10">
    <location>
        <begin position="260"/>
        <end position="269"/>
    </location>
</feature>
<accession>A0ABT6XBU0</accession>
<organism evidence="13 14">
    <name type="scientific">Lysobacter stagni</name>
    <dbReference type="NCBI Taxonomy" id="3045172"/>
    <lineage>
        <taxon>Bacteria</taxon>
        <taxon>Pseudomonadati</taxon>
        <taxon>Pseudomonadota</taxon>
        <taxon>Gammaproteobacteria</taxon>
        <taxon>Lysobacterales</taxon>
        <taxon>Lysobacteraceae</taxon>
        <taxon>Lysobacter</taxon>
    </lineage>
</organism>
<evidence type="ECO:0000256" key="7">
    <source>
        <dbReference type="ARBA" id="ARBA00022927"/>
    </source>
</evidence>
<keyword evidence="3" id="KW-0813">Transport</keyword>
<dbReference type="InterPro" id="IPR006260">
    <property type="entry name" value="TonB/TolA_C"/>
</dbReference>
<dbReference type="Gene3D" id="3.30.1150.10">
    <property type="match status" value="1"/>
</dbReference>
<dbReference type="PANTHER" id="PTHR33446:SF2">
    <property type="entry name" value="PROTEIN TONB"/>
    <property type="match status" value="1"/>
</dbReference>
<keyword evidence="11" id="KW-0732">Signal</keyword>
<evidence type="ECO:0000256" key="8">
    <source>
        <dbReference type="ARBA" id="ARBA00022989"/>
    </source>
</evidence>
<comment type="similarity">
    <text evidence="2">Belongs to the TonB family.</text>
</comment>
<name>A0ABT6XBU0_9GAMM</name>
<keyword evidence="7" id="KW-0653">Protein transport</keyword>
<dbReference type="Pfam" id="PF03544">
    <property type="entry name" value="TonB_C"/>
    <property type="match status" value="1"/>
</dbReference>
<evidence type="ECO:0000313" key="14">
    <source>
        <dbReference type="Proteomes" id="UP001321580"/>
    </source>
</evidence>
<evidence type="ECO:0000313" key="13">
    <source>
        <dbReference type="EMBL" id="MDI9237606.1"/>
    </source>
</evidence>
<dbReference type="Proteomes" id="UP001321580">
    <property type="component" value="Unassembled WGS sequence"/>
</dbReference>